<protein>
    <recommendedName>
        <fullName evidence="4">Lipoyl-binding domain-containing protein</fullName>
    </recommendedName>
</protein>
<organism evidence="2 3">
    <name type="scientific">Camellia sinensis var. sinensis</name>
    <name type="common">China tea</name>
    <dbReference type="NCBI Taxonomy" id="542762"/>
    <lineage>
        <taxon>Eukaryota</taxon>
        <taxon>Viridiplantae</taxon>
        <taxon>Streptophyta</taxon>
        <taxon>Embryophyta</taxon>
        <taxon>Tracheophyta</taxon>
        <taxon>Spermatophyta</taxon>
        <taxon>Magnoliopsida</taxon>
        <taxon>eudicotyledons</taxon>
        <taxon>Gunneridae</taxon>
        <taxon>Pentapetalae</taxon>
        <taxon>asterids</taxon>
        <taxon>Ericales</taxon>
        <taxon>Theaceae</taxon>
        <taxon>Camellia</taxon>
    </lineage>
</organism>
<gene>
    <name evidence="2" type="ORF">TEA_002995</name>
</gene>
<name>A0A4S4E4H3_CAMSN</name>
<evidence type="ECO:0000313" key="2">
    <source>
        <dbReference type="EMBL" id="THG10156.1"/>
    </source>
</evidence>
<evidence type="ECO:0000256" key="1">
    <source>
        <dbReference type="SAM" id="MobiDB-lite"/>
    </source>
</evidence>
<sequence length="119" mass="12827">MHLKWNIGAANAPMPVVSPTISPPIPSKSMIESAPASAPTSPPKSCWLIPKGQNMERKEATSYLQREGQVIGFVDQFGTELPVKSDVAGEVLKLLFNDGEAVGYADPLISVLPSFHRIK</sequence>
<proteinExistence type="predicted"/>
<dbReference type="InterPro" id="IPR011053">
    <property type="entry name" value="Single_hybrid_motif"/>
</dbReference>
<dbReference type="PANTHER" id="PTHR47597">
    <property type="entry name" value="IS A MEMBER OF THE PF|00364 BIOTIN-REQUIRING ENZYMES FAMILY-RELATED"/>
    <property type="match status" value="1"/>
</dbReference>
<keyword evidence="3" id="KW-1185">Reference proteome</keyword>
<dbReference type="PANTHER" id="PTHR47597:SF2">
    <property type="entry name" value="LIPOYL-BINDING DOMAIN-CONTAINING PROTEIN"/>
    <property type="match status" value="1"/>
</dbReference>
<feature type="compositionally biased region" description="Low complexity" evidence="1">
    <location>
        <begin position="28"/>
        <end position="45"/>
    </location>
</feature>
<dbReference type="InterPro" id="IPR053217">
    <property type="entry name" value="ACC_Biotin_Carrier"/>
</dbReference>
<reference evidence="2 3" key="1">
    <citation type="journal article" date="2018" name="Proc. Natl. Acad. Sci. U.S.A.">
        <title>Draft genome sequence of Camellia sinensis var. sinensis provides insights into the evolution of the tea genome and tea quality.</title>
        <authorList>
            <person name="Wei C."/>
            <person name="Yang H."/>
            <person name="Wang S."/>
            <person name="Zhao J."/>
            <person name="Liu C."/>
            <person name="Gao L."/>
            <person name="Xia E."/>
            <person name="Lu Y."/>
            <person name="Tai Y."/>
            <person name="She G."/>
            <person name="Sun J."/>
            <person name="Cao H."/>
            <person name="Tong W."/>
            <person name="Gao Q."/>
            <person name="Li Y."/>
            <person name="Deng W."/>
            <person name="Jiang X."/>
            <person name="Wang W."/>
            <person name="Chen Q."/>
            <person name="Zhang S."/>
            <person name="Li H."/>
            <person name="Wu J."/>
            <person name="Wang P."/>
            <person name="Li P."/>
            <person name="Shi C."/>
            <person name="Zheng F."/>
            <person name="Jian J."/>
            <person name="Huang B."/>
            <person name="Shan D."/>
            <person name="Shi M."/>
            <person name="Fang C."/>
            <person name="Yue Y."/>
            <person name="Li F."/>
            <person name="Li D."/>
            <person name="Wei S."/>
            <person name="Han B."/>
            <person name="Jiang C."/>
            <person name="Yin Y."/>
            <person name="Xia T."/>
            <person name="Zhang Z."/>
            <person name="Bennetzen J.L."/>
            <person name="Zhao S."/>
            <person name="Wan X."/>
        </authorList>
    </citation>
    <scope>NUCLEOTIDE SEQUENCE [LARGE SCALE GENOMIC DNA]</scope>
    <source>
        <strain evidence="3">cv. Shuchazao</strain>
        <tissue evidence="2">Leaf</tissue>
    </source>
</reference>
<dbReference type="SUPFAM" id="SSF51230">
    <property type="entry name" value="Single hybrid motif"/>
    <property type="match status" value="1"/>
</dbReference>
<feature type="region of interest" description="Disordered" evidence="1">
    <location>
        <begin position="28"/>
        <end position="49"/>
    </location>
</feature>
<evidence type="ECO:0008006" key="4">
    <source>
        <dbReference type="Google" id="ProtNLM"/>
    </source>
</evidence>
<accession>A0A4S4E4H3</accession>
<dbReference type="EMBL" id="SDRB02008018">
    <property type="protein sequence ID" value="THG10156.1"/>
    <property type="molecule type" value="Genomic_DNA"/>
</dbReference>
<comment type="caution">
    <text evidence="2">The sequence shown here is derived from an EMBL/GenBank/DDBJ whole genome shotgun (WGS) entry which is preliminary data.</text>
</comment>
<dbReference type="Gene3D" id="2.40.50.100">
    <property type="match status" value="1"/>
</dbReference>
<dbReference type="AlphaFoldDB" id="A0A4S4E4H3"/>
<dbReference type="Proteomes" id="UP000306102">
    <property type="component" value="Unassembled WGS sequence"/>
</dbReference>
<evidence type="ECO:0000313" key="3">
    <source>
        <dbReference type="Proteomes" id="UP000306102"/>
    </source>
</evidence>